<protein>
    <submittedName>
        <fullName evidence="1">Uncharacterized protein</fullName>
    </submittedName>
</protein>
<evidence type="ECO:0000313" key="2">
    <source>
        <dbReference type="Proteomes" id="UP001049176"/>
    </source>
</evidence>
<dbReference type="Proteomes" id="UP001049176">
    <property type="component" value="Chromosome 3"/>
</dbReference>
<sequence length="131" mass="15149">MLWTTTWLRIRILTGPSKLRENAKREIILLLRIHRKARKFEVRKGENRYGCCRARWKPSWPPLLRMEISTPSRTVTKWRRSDTSAAVTLISATAGQHVLQSINSSFSSPACKFGALLPRNSRALCQIYEPR</sequence>
<comment type="caution">
    <text evidence="1">The sequence shown here is derived from an EMBL/GenBank/DDBJ whole genome shotgun (WGS) entry which is preliminary data.</text>
</comment>
<dbReference type="AlphaFoldDB" id="A0A9P7S5J8"/>
<proteinExistence type="predicted"/>
<gene>
    <name evidence="1" type="ORF">E1B28_006553</name>
</gene>
<accession>A0A9P7S5J8</accession>
<dbReference type="EMBL" id="CM032183">
    <property type="protein sequence ID" value="KAG7095861.1"/>
    <property type="molecule type" value="Genomic_DNA"/>
</dbReference>
<evidence type="ECO:0000313" key="1">
    <source>
        <dbReference type="EMBL" id="KAG7095861.1"/>
    </source>
</evidence>
<organism evidence="1 2">
    <name type="scientific">Marasmius oreades</name>
    <name type="common">fairy-ring Marasmius</name>
    <dbReference type="NCBI Taxonomy" id="181124"/>
    <lineage>
        <taxon>Eukaryota</taxon>
        <taxon>Fungi</taxon>
        <taxon>Dikarya</taxon>
        <taxon>Basidiomycota</taxon>
        <taxon>Agaricomycotina</taxon>
        <taxon>Agaricomycetes</taxon>
        <taxon>Agaricomycetidae</taxon>
        <taxon>Agaricales</taxon>
        <taxon>Marasmiineae</taxon>
        <taxon>Marasmiaceae</taxon>
        <taxon>Marasmius</taxon>
    </lineage>
</organism>
<reference evidence="1" key="1">
    <citation type="journal article" date="2021" name="Genome Biol. Evol.">
        <title>The assembled and annotated genome of the fairy-ring fungus Marasmius oreades.</title>
        <authorList>
            <person name="Hiltunen M."/>
            <person name="Ament-Velasquez S.L."/>
            <person name="Johannesson H."/>
        </authorList>
    </citation>
    <scope>NUCLEOTIDE SEQUENCE</scope>
    <source>
        <strain evidence="1">03SP1</strain>
    </source>
</reference>
<name>A0A9P7S5J8_9AGAR</name>
<dbReference type="GeneID" id="66075629"/>
<dbReference type="RefSeq" id="XP_043012331.1">
    <property type="nucleotide sequence ID" value="XM_043151238.1"/>
</dbReference>
<dbReference type="KEGG" id="more:E1B28_006553"/>
<keyword evidence="2" id="KW-1185">Reference proteome</keyword>